<sequence>MQSSCPPLISNKLNGAPNASTNKSKHIVMAERRNESCANKNNDNNYSNIRPIVTPRIPRLPNNWRQSQNRTEESIYPSVGNVVQFNHFTVGPPLWQPLLPHTYNNLVYPQFVHAVLQPNLQPCFHRPNQENRRRVHNAANTAGQTSLNGLRFWEKISPNNASSGFVFSVMTYNVLAQDLVNQHPYLYALHRKDSLKWDTRWNNLLAEIRNLNPDILCLQEVQNTHLDQYFSTLDTLGYQGLYKQRTGPRTDGCAIYYKPHLLTLLEHETVEYNQPTTRLLDRDNVAIIAKFASKSRPSHPFVVATTHLLYNPKRQDVRLAQTQLLLAEIDRIAFNSSTYLPVILTGDLNSTPDSALYKFISSGFLRREDLALIRSPRSQTGFYGLPPSLRITNECQHADLLVKRQENNVLPRQEELKLIELRHSGRQMEGAKNKEKVDEKLFNSGGLSHKFFLDSVYKHRNKGDMEATTFQDMWVSVDYIFFSKKRKHKNGLVLLERYRLPTSRELSDLKIPNGELGSDHLSLMARFKLEM</sequence>
<evidence type="ECO:0000259" key="2">
    <source>
        <dbReference type="Pfam" id="PF03372"/>
    </source>
</evidence>
<reference evidence="3 4" key="1">
    <citation type="journal article" date="2008" name="Nature">
        <title>The genome of the model beetle and pest Tribolium castaneum.</title>
        <authorList>
            <consortium name="Tribolium Genome Sequencing Consortium"/>
            <person name="Richards S."/>
            <person name="Gibbs R.A."/>
            <person name="Weinstock G.M."/>
            <person name="Brown S.J."/>
            <person name="Denell R."/>
            <person name="Beeman R.W."/>
            <person name="Gibbs R."/>
            <person name="Beeman R.W."/>
            <person name="Brown S.J."/>
            <person name="Bucher G."/>
            <person name="Friedrich M."/>
            <person name="Grimmelikhuijzen C.J."/>
            <person name="Klingler M."/>
            <person name="Lorenzen M."/>
            <person name="Richards S."/>
            <person name="Roth S."/>
            <person name="Schroder R."/>
            <person name="Tautz D."/>
            <person name="Zdobnov E.M."/>
            <person name="Muzny D."/>
            <person name="Gibbs R.A."/>
            <person name="Weinstock G.M."/>
            <person name="Attaway T."/>
            <person name="Bell S."/>
            <person name="Buhay C.J."/>
            <person name="Chandrabose M.N."/>
            <person name="Chavez D."/>
            <person name="Clerk-Blankenburg K.P."/>
            <person name="Cree A."/>
            <person name="Dao M."/>
            <person name="Davis C."/>
            <person name="Chacko J."/>
            <person name="Dinh H."/>
            <person name="Dugan-Rocha S."/>
            <person name="Fowler G."/>
            <person name="Garner T.T."/>
            <person name="Garnes J."/>
            <person name="Gnirke A."/>
            <person name="Hawes A."/>
            <person name="Hernandez J."/>
            <person name="Hines S."/>
            <person name="Holder M."/>
            <person name="Hume J."/>
            <person name="Jhangiani S.N."/>
            <person name="Joshi V."/>
            <person name="Khan Z.M."/>
            <person name="Jackson L."/>
            <person name="Kovar C."/>
            <person name="Kowis A."/>
            <person name="Lee S."/>
            <person name="Lewis L.R."/>
            <person name="Margolis J."/>
            <person name="Morgan M."/>
            <person name="Nazareth L.V."/>
            <person name="Nguyen N."/>
            <person name="Okwuonu G."/>
            <person name="Parker D."/>
            <person name="Richards S."/>
            <person name="Ruiz S.J."/>
            <person name="Santibanez J."/>
            <person name="Savard J."/>
            <person name="Scherer S.E."/>
            <person name="Schneider B."/>
            <person name="Sodergren E."/>
            <person name="Tautz D."/>
            <person name="Vattahil S."/>
            <person name="Villasana D."/>
            <person name="White C.S."/>
            <person name="Wright R."/>
            <person name="Park Y."/>
            <person name="Beeman R.W."/>
            <person name="Lord J."/>
            <person name="Oppert B."/>
            <person name="Lorenzen M."/>
            <person name="Brown S."/>
            <person name="Wang L."/>
            <person name="Savard J."/>
            <person name="Tautz D."/>
            <person name="Richards S."/>
            <person name="Weinstock G."/>
            <person name="Gibbs R.A."/>
            <person name="Liu Y."/>
            <person name="Worley K."/>
            <person name="Weinstock G."/>
            <person name="Elsik C.G."/>
            <person name="Reese J.T."/>
            <person name="Elhaik E."/>
            <person name="Landan G."/>
            <person name="Graur D."/>
            <person name="Arensburger P."/>
            <person name="Atkinson P."/>
            <person name="Beeman R.W."/>
            <person name="Beidler J."/>
            <person name="Brown S.J."/>
            <person name="Demuth J.P."/>
            <person name="Drury D.W."/>
            <person name="Du Y.Z."/>
            <person name="Fujiwara H."/>
            <person name="Lorenzen M."/>
            <person name="Maselli V."/>
            <person name="Osanai M."/>
            <person name="Park Y."/>
            <person name="Robertson H.M."/>
            <person name="Tu Z."/>
            <person name="Wang J.J."/>
            <person name="Wang S."/>
            <person name="Richards S."/>
            <person name="Song H."/>
            <person name="Zhang L."/>
            <person name="Sodergren E."/>
            <person name="Werner D."/>
            <person name="Stanke M."/>
            <person name="Morgenstern B."/>
            <person name="Solovyev V."/>
            <person name="Kosarev P."/>
            <person name="Brown G."/>
            <person name="Chen H.C."/>
            <person name="Ermolaeva O."/>
            <person name="Hlavina W."/>
            <person name="Kapustin Y."/>
            <person name="Kiryutin B."/>
            <person name="Kitts P."/>
            <person name="Maglott D."/>
            <person name="Pruitt K."/>
            <person name="Sapojnikov V."/>
            <person name="Souvorov A."/>
            <person name="Mackey A.J."/>
            <person name="Waterhouse R.M."/>
            <person name="Wyder S."/>
            <person name="Zdobnov E.M."/>
            <person name="Zdobnov E.M."/>
            <person name="Wyder S."/>
            <person name="Kriventseva E.V."/>
            <person name="Kadowaki T."/>
            <person name="Bork P."/>
            <person name="Aranda M."/>
            <person name="Bao R."/>
            <person name="Beermann A."/>
            <person name="Berns N."/>
            <person name="Bolognesi R."/>
            <person name="Bonneton F."/>
            <person name="Bopp D."/>
            <person name="Brown S.J."/>
            <person name="Bucher G."/>
            <person name="Butts T."/>
            <person name="Chaumot A."/>
            <person name="Denell R.E."/>
            <person name="Ferrier D.E."/>
            <person name="Friedrich M."/>
            <person name="Gordon C.M."/>
            <person name="Jindra M."/>
            <person name="Klingler M."/>
            <person name="Lan Q."/>
            <person name="Lattorff H.M."/>
            <person name="Laudet V."/>
            <person name="von Levetsow C."/>
            <person name="Liu Z."/>
            <person name="Lutz R."/>
            <person name="Lynch J.A."/>
            <person name="da Fonseca R.N."/>
            <person name="Posnien N."/>
            <person name="Reuter R."/>
            <person name="Roth S."/>
            <person name="Savard J."/>
            <person name="Schinko J.B."/>
            <person name="Schmitt C."/>
            <person name="Schoppmeier M."/>
            <person name="Schroder R."/>
            <person name="Shippy T.D."/>
            <person name="Simonnet F."/>
            <person name="Marques-Souza H."/>
            <person name="Tautz D."/>
            <person name="Tomoyasu Y."/>
            <person name="Trauner J."/>
            <person name="Van der Zee M."/>
            <person name="Vervoort M."/>
            <person name="Wittkopp N."/>
            <person name="Wimmer E.A."/>
            <person name="Yang X."/>
            <person name="Jones A.K."/>
            <person name="Sattelle D.B."/>
            <person name="Ebert P.R."/>
            <person name="Nelson D."/>
            <person name="Scott J.G."/>
            <person name="Beeman R.W."/>
            <person name="Muthukrishnan S."/>
            <person name="Kramer K.J."/>
            <person name="Arakane Y."/>
            <person name="Beeman R.W."/>
            <person name="Zhu Q."/>
            <person name="Hogenkamp D."/>
            <person name="Dixit R."/>
            <person name="Oppert B."/>
            <person name="Jiang H."/>
            <person name="Zou Z."/>
            <person name="Marshall J."/>
            <person name="Elpidina E."/>
            <person name="Vinokurov K."/>
            <person name="Oppert C."/>
            <person name="Zou Z."/>
            <person name="Evans J."/>
            <person name="Lu Z."/>
            <person name="Zhao P."/>
            <person name="Sumathipala N."/>
            <person name="Altincicek B."/>
            <person name="Vilcinskas A."/>
            <person name="Williams M."/>
            <person name="Hultmark D."/>
            <person name="Hetru C."/>
            <person name="Jiang H."/>
            <person name="Grimmelikhuijzen C.J."/>
            <person name="Hauser F."/>
            <person name="Cazzamali G."/>
            <person name="Williamson M."/>
            <person name="Park Y."/>
            <person name="Li B."/>
            <person name="Tanaka Y."/>
            <person name="Predel R."/>
            <person name="Neupert S."/>
            <person name="Schachtner J."/>
            <person name="Verleyen P."/>
            <person name="Raible F."/>
            <person name="Bork P."/>
            <person name="Friedrich M."/>
            <person name="Walden K.K."/>
            <person name="Robertson H.M."/>
            <person name="Angeli S."/>
            <person name="Foret S."/>
            <person name="Bucher G."/>
            <person name="Schuetz S."/>
            <person name="Maleszka R."/>
            <person name="Wimmer E.A."/>
            <person name="Beeman R.W."/>
            <person name="Lorenzen M."/>
            <person name="Tomoyasu Y."/>
            <person name="Miller S.C."/>
            <person name="Grossmann D."/>
            <person name="Bucher G."/>
        </authorList>
    </citation>
    <scope>NUCLEOTIDE SEQUENCE [LARGE SCALE GENOMIC DNA]</scope>
    <source>
        <strain evidence="3 4">Georgia GA2</strain>
    </source>
</reference>
<dbReference type="InParanoid" id="D2A3E6"/>
<dbReference type="EMBL" id="KQ971338">
    <property type="protein sequence ID" value="EFA02304.2"/>
    <property type="molecule type" value="Genomic_DNA"/>
</dbReference>
<dbReference type="PANTHER" id="PTHR12121">
    <property type="entry name" value="CARBON CATABOLITE REPRESSOR PROTEIN 4"/>
    <property type="match status" value="1"/>
</dbReference>
<feature type="domain" description="Endonuclease/exonuclease/phosphatase" evidence="2">
    <location>
        <begin position="170"/>
        <end position="520"/>
    </location>
</feature>
<dbReference type="eggNOG" id="KOG2338">
    <property type="taxonomic scope" value="Eukaryota"/>
</dbReference>
<dbReference type="AlphaFoldDB" id="D2A3E6"/>
<dbReference type="STRING" id="7070.D2A3E6"/>
<dbReference type="Gene3D" id="3.60.10.10">
    <property type="entry name" value="Endonuclease/exonuclease/phosphatase"/>
    <property type="match status" value="1"/>
</dbReference>
<dbReference type="GO" id="GO:0003824">
    <property type="term" value="F:catalytic activity"/>
    <property type="evidence" value="ECO:0007669"/>
    <property type="project" value="InterPro"/>
</dbReference>
<feature type="compositionally biased region" description="Polar residues" evidence="1">
    <location>
        <begin position="1"/>
        <end position="22"/>
    </location>
</feature>
<dbReference type="InterPro" id="IPR050410">
    <property type="entry name" value="CCR4/nocturin_mRNA_transcr"/>
</dbReference>
<reference evidence="3 4" key="2">
    <citation type="journal article" date="2010" name="Nucleic Acids Res.">
        <title>BeetleBase in 2010: revisions to provide comprehensive genomic information for Tribolium castaneum.</title>
        <authorList>
            <person name="Kim H.S."/>
            <person name="Murphy T."/>
            <person name="Xia J."/>
            <person name="Caragea D."/>
            <person name="Park Y."/>
            <person name="Beeman R.W."/>
            <person name="Lorenzen M.D."/>
            <person name="Butcher S."/>
            <person name="Manak J.R."/>
            <person name="Brown S.J."/>
        </authorList>
    </citation>
    <scope>GENOME REANNOTATION</scope>
    <source>
        <strain evidence="3 4">Georgia GA2</strain>
    </source>
</reference>
<evidence type="ECO:0000313" key="3">
    <source>
        <dbReference type="EMBL" id="EFA02304.2"/>
    </source>
</evidence>
<dbReference type="PANTHER" id="PTHR12121:SF34">
    <property type="entry name" value="PROTEIN ANGEL"/>
    <property type="match status" value="1"/>
</dbReference>
<organism evidence="3 4">
    <name type="scientific">Tribolium castaneum</name>
    <name type="common">Red flour beetle</name>
    <dbReference type="NCBI Taxonomy" id="7070"/>
    <lineage>
        <taxon>Eukaryota</taxon>
        <taxon>Metazoa</taxon>
        <taxon>Ecdysozoa</taxon>
        <taxon>Arthropoda</taxon>
        <taxon>Hexapoda</taxon>
        <taxon>Insecta</taxon>
        <taxon>Pterygota</taxon>
        <taxon>Neoptera</taxon>
        <taxon>Endopterygota</taxon>
        <taxon>Coleoptera</taxon>
        <taxon>Polyphaga</taxon>
        <taxon>Cucujiformia</taxon>
        <taxon>Tenebrionidae</taxon>
        <taxon>Tenebrionidae incertae sedis</taxon>
        <taxon>Tribolium</taxon>
    </lineage>
</organism>
<feature type="region of interest" description="Disordered" evidence="1">
    <location>
        <begin position="1"/>
        <end position="23"/>
    </location>
</feature>
<dbReference type="FunCoup" id="D2A3E6">
    <property type="interactions" value="25"/>
</dbReference>
<protein>
    <submittedName>
        <fullName evidence="3">Protein angel homolog 1-like Protein</fullName>
    </submittedName>
</protein>
<dbReference type="HOGENOM" id="CLU_016428_0_2_1"/>
<accession>D2A3E6</accession>
<dbReference type="InterPro" id="IPR036691">
    <property type="entry name" value="Endo/exonu/phosph_ase_sf"/>
</dbReference>
<dbReference type="GO" id="GO:0003730">
    <property type="term" value="F:mRNA 3'-UTR binding"/>
    <property type="evidence" value="ECO:0000318"/>
    <property type="project" value="GO_Central"/>
</dbReference>
<proteinExistence type="predicted"/>
<keyword evidence="4" id="KW-1185">Reference proteome</keyword>
<name>D2A3E6_TRICA</name>
<dbReference type="Pfam" id="PF03372">
    <property type="entry name" value="Exo_endo_phos"/>
    <property type="match status" value="1"/>
</dbReference>
<gene>
    <name evidence="3" type="primary">AUGUSTUS-3.0.2_07970</name>
    <name evidence="3" type="ORF">TcasGA2_TC007970</name>
</gene>
<evidence type="ECO:0000313" key="4">
    <source>
        <dbReference type="Proteomes" id="UP000007266"/>
    </source>
</evidence>
<dbReference type="Proteomes" id="UP000007266">
    <property type="component" value="Linkage group 4"/>
</dbReference>
<dbReference type="OMA" id="WRPPQFC"/>
<dbReference type="InterPro" id="IPR005135">
    <property type="entry name" value="Endo/exonuclease/phosphatase"/>
</dbReference>
<evidence type="ECO:0000256" key="1">
    <source>
        <dbReference type="SAM" id="MobiDB-lite"/>
    </source>
</evidence>
<dbReference type="SUPFAM" id="SSF56219">
    <property type="entry name" value="DNase I-like"/>
    <property type="match status" value="1"/>
</dbReference>